<comment type="similarity">
    <text evidence="2">Belongs to the peptidase M13 family.</text>
</comment>
<feature type="region of interest" description="Disordered" evidence="8">
    <location>
        <begin position="56"/>
        <end position="85"/>
    </location>
</feature>
<dbReference type="GO" id="GO:0016485">
    <property type="term" value="P:protein processing"/>
    <property type="evidence" value="ECO:0007669"/>
    <property type="project" value="TreeGrafter"/>
</dbReference>
<organism evidence="12">
    <name type="scientific">Aceria tosichella</name>
    <name type="common">wheat curl mite</name>
    <dbReference type="NCBI Taxonomy" id="561515"/>
    <lineage>
        <taxon>Eukaryota</taxon>
        <taxon>Metazoa</taxon>
        <taxon>Ecdysozoa</taxon>
        <taxon>Arthropoda</taxon>
        <taxon>Chelicerata</taxon>
        <taxon>Arachnida</taxon>
        <taxon>Acari</taxon>
        <taxon>Acariformes</taxon>
        <taxon>Trombidiformes</taxon>
        <taxon>Prostigmata</taxon>
        <taxon>Eupodina</taxon>
        <taxon>Eriophyoidea</taxon>
        <taxon>Eriophyidae</taxon>
        <taxon>Eriophyinae</taxon>
        <taxon>Aceriini</taxon>
        <taxon>Aceria</taxon>
    </lineage>
</organism>
<evidence type="ECO:0000313" key="12">
    <source>
        <dbReference type="EMBL" id="MDE49907.1"/>
    </source>
</evidence>
<feature type="region of interest" description="Disordered" evidence="8">
    <location>
        <begin position="457"/>
        <end position="529"/>
    </location>
</feature>
<dbReference type="Gene3D" id="3.40.390.10">
    <property type="entry name" value="Collagenase (Catalytic Domain)"/>
    <property type="match status" value="1"/>
</dbReference>
<feature type="compositionally biased region" description="Basic residues" evidence="8">
    <location>
        <begin position="71"/>
        <end position="84"/>
    </location>
</feature>
<feature type="domain" description="Peptidase M13 N-terminal" evidence="11">
    <location>
        <begin position="514"/>
        <end position="683"/>
    </location>
</feature>
<dbReference type="GO" id="GO:0004222">
    <property type="term" value="F:metalloendopeptidase activity"/>
    <property type="evidence" value="ECO:0007669"/>
    <property type="project" value="InterPro"/>
</dbReference>
<reference evidence="12" key="1">
    <citation type="submission" date="2018-10" db="EMBL/GenBank/DDBJ databases">
        <title>Transcriptome assembly of Aceria tosichella (Wheat curl mite) Type 2.</title>
        <authorList>
            <person name="Scully E.D."/>
            <person name="Geib S.M."/>
            <person name="Palmer N.A."/>
            <person name="Gupta A.K."/>
            <person name="Sarath G."/>
            <person name="Tatineni S."/>
        </authorList>
    </citation>
    <scope>NUCLEOTIDE SEQUENCE</scope>
    <source>
        <strain evidence="12">LincolnNE</strain>
    </source>
</reference>
<feature type="compositionally biased region" description="Low complexity" evidence="8">
    <location>
        <begin position="488"/>
        <end position="519"/>
    </location>
</feature>
<feature type="compositionally biased region" description="Basic and acidic residues" evidence="8">
    <location>
        <begin position="458"/>
        <end position="468"/>
    </location>
</feature>
<dbReference type="GO" id="GO:0005886">
    <property type="term" value="C:plasma membrane"/>
    <property type="evidence" value="ECO:0007669"/>
    <property type="project" value="TreeGrafter"/>
</dbReference>
<keyword evidence="5" id="KW-0378">Hydrolase</keyword>
<dbReference type="PROSITE" id="PS51885">
    <property type="entry name" value="NEPRILYSIN"/>
    <property type="match status" value="1"/>
</dbReference>
<keyword evidence="6" id="KW-0862">Zinc</keyword>
<evidence type="ECO:0000259" key="11">
    <source>
        <dbReference type="Pfam" id="PF05649"/>
    </source>
</evidence>
<feature type="transmembrane region" description="Helical" evidence="9">
    <location>
        <begin position="119"/>
        <end position="143"/>
    </location>
</feature>
<gene>
    <name evidence="12" type="primary">ECE2</name>
    <name evidence="12" type="ORF">g.16926</name>
</gene>
<protein>
    <submittedName>
        <fullName evidence="12">Endothelin-converting enzyme 2</fullName>
    </submittedName>
</protein>
<sequence length="945" mass="106799">MNSTSFTSIDPNGASNNDKNIDSSSTAHLTLNAAIGAGQPTRTTICGNNSDSDLEASPSVIVPRTTGGHGHSNHLHHHHHHLPRPSRLLSSGFSFSNRIHLTTKHQRTLWSRATHFEKILILALLILFTVSLLLFLFLSSIVLKQKNELKTLLANSSRARLDHQHGLEYNGISSIITSSNETKKFCLTPDCVKVAASVIEAIDLTVDPCDDFYLYSCGDWIKSNPLPDGKSNWGTFSKLWQDNQAIMRSVLEDGGDFKPGSAEEKAKIYYESCLDRNDTVESRGTKPMQDLIESAGGWSMSGSFDVKTWDLQGSLQIYHNQYNRGGLFSWAVGADERNSTRNIIQLDQGGLGLPSRDYYLNKTDKNIVLDAYLIYMIKVAELMGGTNVEERMKDILEFEKKLAAITVPQDQRRDDERMYNKFTLRELTKKSPFLNWTKYFDDAFDYHSKTTITFSSEIRPRQNRHEASSNHLKTNQTRYTLSPSVGGSSTTTTTSTTSSTKKTTTTAQSSTKSSNSNNNDELQSRSTISKHKITDDEDIVIYSPEYFADLSNLIQQYSATERGKMTLANYMAWSVIQSLIATLPKNFRDASKVLRKALIGSEGIEVSWRYCVTDTNQVMGFALGSLFVRRVFQGRSKERAEEMIFAIRNAFKDNLSNLSWMDDSTRTLAREKADHINQMIGFPDFILSPEKLNGKYEGLELDENNYFENNIKVNVLSLRENMEKINKPANKTEWEMTPPMVNAYYTPTKNQIVFPAGILQTPFYDLSYPNSLNYGAMGVVMGHELTHAFDDQGREYDKDGNLYQWWYNETLKNFEERVKCFVDQYSSYKIDGNHLNGKQTLGENIADNGGLKAAFRAYEKWAERNPEPHLPGLNLTSKQLFFVGFAQVWCSISTPEALKLQVLNDPHAPAQFRVIGTLSNSHEFAREFNCPKGSNMNPDKKCVVW</sequence>
<evidence type="ECO:0000256" key="4">
    <source>
        <dbReference type="ARBA" id="ARBA00022723"/>
    </source>
</evidence>
<keyword evidence="9" id="KW-0472">Membrane</keyword>
<evidence type="ECO:0000259" key="10">
    <source>
        <dbReference type="Pfam" id="PF01431"/>
    </source>
</evidence>
<keyword evidence="9" id="KW-0812">Transmembrane</keyword>
<keyword evidence="4" id="KW-0479">Metal-binding</keyword>
<accession>A0A6G1SIB8</accession>
<dbReference type="GO" id="GO:0046872">
    <property type="term" value="F:metal ion binding"/>
    <property type="evidence" value="ECO:0007669"/>
    <property type="project" value="UniProtKB-KW"/>
</dbReference>
<feature type="domain" description="Peptidase M13 C-terminal" evidence="10">
    <location>
        <begin position="742"/>
        <end position="943"/>
    </location>
</feature>
<dbReference type="PANTHER" id="PTHR11733:SF167">
    <property type="entry name" value="FI17812P1-RELATED"/>
    <property type="match status" value="1"/>
</dbReference>
<evidence type="ECO:0000256" key="6">
    <source>
        <dbReference type="ARBA" id="ARBA00022833"/>
    </source>
</evidence>
<evidence type="ECO:0000256" key="5">
    <source>
        <dbReference type="ARBA" id="ARBA00022801"/>
    </source>
</evidence>
<dbReference type="AlphaFoldDB" id="A0A6G1SIB8"/>
<dbReference type="InterPro" id="IPR024079">
    <property type="entry name" value="MetalloPept_cat_dom_sf"/>
</dbReference>
<dbReference type="CDD" id="cd08662">
    <property type="entry name" value="M13"/>
    <property type="match status" value="1"/>
</dbReference>
<evidence type="ECO:0000256" key="3">
    <source>
        <dbReference type="ARBA" id="ARBA00022670"/>
    </source>
</evidence>
<dbReference type="InterPro" id="IPR018497">
    <property type="entry name" value="Peptidase_M13_C"/>
</dbReference>
<feature type="domain" description="Peptidase M13 N-terminal" evidence="11">
    <location>
        <begin position="208"/>
        <end position="450"/>
    </location>
</feature>
<dbReference type="PRINTS" id="PR00786">
    <property type="entry name" value="NEPRILYSIN"/>
</dbReference>
<keyword evidence="7" id="KW-0482">Metalloprotease</keyword>
<dbReference type="EMBL" id="GGYP01005136">
    <property type="protein sequence ID" value="MDE49907.1"/>
    <property type="molecule type" value="Transcribed_RNA"/>
</dbReference>
<evidence type="ECO:0000256" key="7">
    <source>
        <dbReference type="ARBA" id="ARBA00023049"/>
    </source>
</evidence>
<dbReference type="InterPro" id="IPR008753">
    <property type="entry name" value="Peptidase_M13_N"/>
</dbReference>
<keyword evidence="3" id="KW-0645">Protease</keyword>
<feature type="compositionally biased region" description="Polar residues" evidence="8">
    <location>
        <begin position="469"/>
        <end position="487"/>
    </location>
</feature>
<dbReference type="SUPFAM" id="SSF55486">
    <property type="entry name" value="Metalloproteases ('zincins'), catalytic domain"/>
    <property type="match status" value="2"/>
</dbReference>
<dbReference type="Gene3D" id="1.10.1380.10">
    <property type="entry name" value="Neutral endopeptidase , domain2"/>
    <property type="match status" value="2"/>
</dbReference>
<dbReference type="InterPro" id="IPR042089">
    <property type="entry name" value="Peptidase_M13_dom_2"/>
</dbReference>
<keyword evidence="9" id="KW-1133">Transmembrane helix</keyword>
<evidence type="ECO:0000256" key="1">
    <source>
        <dbReference type="ARBA" id="ARBA00001947"/>
    </source>
</evidence>
<evidence type="ECO:0000256" key="8">
    <source>
        <dbReference type="SAM" id="MobiDB-lite"/>
    </source>
</evidence>
<dbReference type="Pfam" id="PF01431">
    <property type="entry name" value="Peptidase_M13"/>
    <property type="match status" value="1"/>
</dbReference>
<dbReference type="Pfam" id="PF05649">
    <property type="entry name" value="Peptidase_M13_N"/>
    <property type="match status" value="2"/>
</dbReference>
<evidence type="ECO:0000256" key="2">
    <source>
        <dbReference type="ARBA" id="ARBA00007357"/>
    </source>
</evidence>
<feature type="region of interest" description="Disordered" evidence="8">
    <location>
        <begin position="1"/>
        <end position="21"/>
    </location>
</feature>
<evidence type="ECO:0000256" key="9">
    <source>
        <dbReference type="SAM" id="Phobius"/>
    </source>
</evidence>
<name>A0A6G1SIB8_9ACAR</name>
<comment type="cofactor">
    <cofactor evidence="1">
        <name>Zn(2+)</name>
        <dbReference type="ChEBI" id="CHEBI:29105"/>
    </cofactor>
</comment>
<proteinExistence type="inferred from homology"/>
<dbReference type="InterPro" id="IPR000718">
    <property type="entry name" value="Peptidase_M13"/>
</dbReference>
<dbReference type="PANTHER" id="PTHR11733">
    <property type="entry name" value="ZINC METALLOPROTEASE FAMILY M13 NEPRILYSIN-RELATED"/>
    <property type="match status" value="1"/>
</dbReference>